<evidence type="ECO:0000259" key="1">
    <source>
        <dbReference type="Pfam" id="PF26355"/>
    </source>
</evidence>
<dbReference type="EMBL" id="CP003614">
    <property type="protein sequence ID" value="AFZ06274.1"/>
    <property type="molecule type" value="Genomic_DNA"/>
</dbReference>
<dbReference type="eggNOG" id="COG1672">
    <property type="taxonomic scope" value="Bacteria"/>
</dbReference>
<organism evidence="2 3">
    <name type="scientific">Phormidium nigroviride PCC 7112</name>
    <dbReference type="NCBI Taxonomy" id="179408"/>
    <lineage>
        <taxon>Bacteria</taxon>
        <taxon>Bacillati</taxon>
        <taxon>Cyanobacteriota</taxon>
        <taxon>Cyanophyceae</taxon>
        <taxon>Oscillatoriophycideae</taxon>
        <taxon>Oscillatoriales</taxon>
        <taxon>Oscillatoriaceae</taxon>
        <taxon>Phormidium</taxon>
    </lineage>
</organism>
<protein>
    <recommendedName>
        <fullName evidence="1">vWA-MoxR associated protein N-terminal HTH domain-containing protein</fullName>
    </recommendedName>
</protein>
<feature type="domain" description="vWA-MoxR associated protein N-terminal HTH" evidence="1">
    <location>
        <begin position="1"/>
        <end position="84"/>
    </location>
</feature>
<sequence>MDVTKVLKYLDEQVVAQTGKHLDSLQIAILKGVLNSQKYADIAKEYQCTRGHAKDEAYALWQILSEALGEDLNKSNFRASIERLGVDKSHYKSQIIGHYVIGGNINPCSNPSEVKEKSKSENFEFISRETSTHLTSKDDNIETERKLAKLETIPRLVKIGLTAEQIAQALDLPLEEVEQKMR</sequence>
<dbReference type="KEGG" id="oni:Osc7112_1783"/>
<dbReference type="Proteomes" id="UP000010478">
    <property type="component" value="Chromosome"/>
</dbReference>
<dbReference type="OrthoDB" id="459677at2"/>
<proteinExistence type="predicted"/>
<dbReference type="PATRIC" id="fig|179408.3.peg.2168"/>
<accession>K9VFI4</accession>
<dbReference type="STRING" id="179408.Osc7112_1783"/>
<name>K9VFI4_9CYAN</name>
<reference evidence="2 3" key="1">
    <citation type="submission" date="2012-05" db="EMBL/GenBank/DDBJ databases">
        <title>Finished chromosome of genome of Oscillatoria sp. PCC 7112.</title>
        <authorList>
            <consortium name="US DOE Joint Genome Institute"/>
            <person name="Gugger M."/>
            <person name="Coursin T."/>
            <person name="Rippka R."/>
            <person name="Tandeau De Marsac N."/>
            <person name="Huntemann M."/>
            <person name="Wei C.-L."/>
            <person name="Han J."/>
            <person name="Detter J.C."/>
            <person name="Han C."/>
            <person name="Tapia R."/>
            <person name="Davenport K."/>
            <person name="Daligault H."/>
            <person name="Erkkila T."/>
            <person name="Gu W."/>
            <person name="Munk A.C.C."/>
            <person name="Teshima H."/>
            <person name="Xu Y."/>
            <person name="Chain P."/>
            <person name="Chen A."/>
            <person name="Krypides N."/>
            <person name="Mavromatis K."/>
            <person name="Markowitz V."/>
            <person name="Szeto E."/>
            <person name="Ivanova N."/>
            <person name="Mikhailova N."/>
            <person name="Ovchinnikova G."/>
            <person name="Pagani I."/>
            <person name="Pati A."/>
            <person name="Goodwin L."/>
            <person name="Peters L."/>
            <person name="Pitluck S."/>
            <person name="Woyke T."/>
            <person name="Kerfeld C."/>
        </authorList>
    </citation>
    <scope>NUCLEOTIDE SEQUENCE [LARGE SCALE GENOMIC DNA]</scope>
    <source>
        <strain evidence="2 3">PCC 7112</strain>
    </source>
</reference>
<evidence type="ECO:0000313" key="2">
    <source>
        <dbReference type="EMBL" id="AFZ06274.1"/>
    </source>
</evidence>
<dbReference type="HOGENOM" id="CLU_130916_0_0_3"/>
<gene>
    <name evidence="2" type="ORF">Osc7112_1783</name>
</gene>
<keyword evidence="3" id="KW-1185">Reference proteome</keyword>
<dbReference type="RefSeq" id="WP_015175591.1">
    <property type="nucleotide sequence ID" value="NC_019729.1"/>
</dbReference>
<dbReference type="Pfam" id="PF26355">
    <property type="entry name" value="HTH_VMAP-M9"/>
    <property type="match status" value="1"/>
</dbReference>
<dbReference type="InterPro" id="IPR058651">
    <property type="entry name" value="HTH_VMAP-M9"/>
</dbReference>
<evidence type="ECO:0000313" key="3">
    <source>
        <dbReference type="Proteomes" id="UP000010478"/>
    </source>
</evidence>
<dbReference type="AlphaFoldDB" id="K9VFI4"/>